<feature type="compositionally biased region" description="Low complexity" evidence="1">
    <location>
        <begin position="39"/>
        <end position="52"/>
    </location>
</feature>
<accession>A0AAW0R0S0</accession>
<feature type="compositionally biased region" description="Basic and acidic residues" evidence="1">
    <location>
        <begin position="358"/>
        <end position="370"/>
    </location>
</feature>
<feature type="compositionally biased region" description="Basic and acidic residues" evidence="1">
    <location>
        <begin position="224"/>
        <end position="242"/>
    </location>
</feature>
<reference evidence="3 4" key="1">
    <citation type="submission" date="2023-01" db="EMBL/GenBank/DDBJ databases">
        <title>Analysis of 21 Apiospora genomes using comparative genomics revels a genus with tremendous synthesis potential of carbohydrate active enzymes and secondary metabolites.</title>
        <authorList>
            <person name="Sorensen T."/>
        </authorList>
    </citation>
    <scope>NUCLEOTIDE SEQUENCE [LARGE SCALE GENOMIC DNA]</scope>
    <source>
        <strain evidence="3 4">CBS 117206</strain>
    </source>
</reference>
<feature type="compositionally biased region" description="Basic and acidic residues" evidence="1">
    <location>
        <begin position="379"/>
        <end position="391"/>
    </location>
</feature>
<name>A0AAW0R0S0_9PEZI</name>
<dbReference type="AlphaFoldDB" id="A0AAW0R0S0"/>
<evidence type="ECO:0000313" key="4">
    <source>
        <dbReference type="Proteomes" id="UP001392437"/>
    </source>
</evidence>
<feature type="region of interest" description="Disordered" evidence="1">
    <location>
        <begin position="211"/>
        <end position="242"/>
    </location>
</feature>
<sequence>MASSGWSWDPARPLGDRDMNILWPSLMPAAQNSADGSDATNANGNGTSGTNGVHHHSFSAPPPPQQSHLNGGNENHFAAAQSPNGAKPAESPQSPDSGSKPPRATAPRKRKSDAVAIEEPSPEDLPDIPDDDPRLDELDQTCNQIRSKIRRFIESGAMKVGEFQDELGISPASYRRFMNQTGVRQGEGSDAYMNACRFFKKRELQGLKVVPPKKKARSSVGGKDAGKSEKQKAADAIDTGDVKLDGEDEGEVPVYDTCDELRKKVRAFLKKDGVTQAALCRGISACLPGDQVVQARQLTTFMGKSGPTRGNNSPIFYGGYVFFEKLRIKDEKPKTKFRLEMEGIYGPGRGGKKKSGSHRRDNKPGMETKVDLSGPMIMRDNERLTEDKHGQQEIITVGK</sequence>
<gene>
    <name evidence="3" type="ORF">PG999_004945</name>
</gene>
<dbReference type="PANTHER" id="PTHR42339:SF1">
    <property type="entry name" value="HISTONE H1"/>
    <property type="match status" value="1"/>
</dbReference>
<feature type="region of interest" description="Disordered" evidence="1">
    <location>
        <begin position="1"/>
        <end position="137"/>
    </location>
</feature>
<dbReference type="PANTHER" id="PTHR42339">
    <property type="entry name" value="HISTONE H1"/>
    <property type="match status" value="1"/>
</dbReference>
<evidence type="ECO:0000313" key="3">
    <source>
        <dbReference type="EMBL" id="KAK8120825.1"/>
    </source>
</evidence>
<dbReference type="Pfam" id="PF24852">
    <property type="entry name" value="DUF7726"/>
    <property type="match status" value="2"/>
</dbReference>
<organism evidence="3 4">
    <name type="scientific">Apiospora kogelbergensis</name>
    <dbReference type="NCBI Taxonomy" id="1337665"/>
    <lineage>
        <taxon>Eukaryota</taxon>
        <taxon>Fungi</taxon>
        <taxon>Dikarya</taxon>
        <taxon>Ascomycota</taxon>
        <taxon>Pezizomycotina</taxon>
        <taxon>Sordariomycetes</taxon>
        <taxon>Xylariomycetidae</taxon>
        <taxon>Amphisphaeriales</taxon>
        <taxon>Apiosporaceae</taxon>
        <taxon>Apiospora</taxon>
    </lineage>
</organism>
<comment type="caution">
    <text evidence="3">The sequence shown here is derived from an EMBL/GenBank/DDBJ whole genome shotgun (WGS) entry which is preliminary data.</text>
</comment>
<feature type="domain" description="DUF7726" evidence="2">
    <location>
        <begin position="138"/>
        <end position="208"/>
    </location>
</feature>
<dbReference type="Proteomes" id="UP001392437">
    <property type="component" value="Unassembled WGS sequence"/>
</dbReference>
<feature type="compositionally biased region" description="Acidic residues" evidence="1">
    <location>
        <begin position="120"/>
        <end position="130"/>
    </location>
</feature>
<keyword evidence="4" id="KW-1185">Reference proteome</keyword>
<evidence type="ECO:0000259" key="2">
    <source>
        <dbReference type="Pfam" id="PF24852"/>
    </source>
</evidence>
<dbReference type="InterPro" id="IPR056143">
    <property type="entry name" value="DUF7726"/>
</dbReference>
<feature type="domain" description="DUF7726" evidence="2">
    <location>
        <begin position="252"/>
        <end position="332"/>
    </location>
</feature>
<proteinExistence type="predicted"/>
<protein>
    <recommendedName>
        <fullName evidence="2">DUF7726 domain-containing protein</fullName>
    </recommendedName>
</protein>
<feature type="region of interest" description="Disordered" evidence="1">
    <location>
        <begin position="343"/>
        <end position="399"/>
    </location>
</feature>
<evidence type="ECO:0000256" key="1">
    <source>
        <dbReference type="SAM" id="MobiDB-lite"/>
    </source>
</evidence>
<dbReference type="EMBL" id="JAQQWP010000004">
    <property type="protein sequence ID" value="KAK8120825.1"/>
    <property type="molecule type" value="Genomic_DNA"/>
</dbReference>